<evidence type="ECO:0000256" key="1">
    <source>
        <dbReference type="SAM" id="SignalP"/>
    </source>
</evidence>
<keyword evidence="3" id="KW-1185">Reference proteome</keyword>
<protein>
    <recommendedName>
        <fullName evidence="4">Secreted protein</fullName>
    </recommendedName>
</protein>
<dbReference type="EMBL" id="JAPDDS010000006">
    <property type="protein sequence ID" value="MCW1885643.1"/>
    <property type="molecule type" value="Genomic_DNA"/>
</dbReference>
<gene>
    <name evidence="2" type="ORF">OKA04_12965</name>
</gene>
<keyword evidence="1" id="KW-0732">Signal</keyword>
<comment type="caution">
    <text evidence="2">The sequence shown here is derived from an EMBL/GenBank/DDBJ whole genome shotgun (WGS) entry which is preliminary data.</text>
</comment>
<organism evidence="2 3">
    <name type="scientific">Luteolibacter flavescens</name>
    <dbReference type="NCBI Taxonomy" id="1859460"/>
    <lineage>
        <taxon>Bacteria</taxon>
        <taxon>Pseudomonadati</taxon>
        <taxon>Verrucomicrobiota</taxon>
        <taxon>Verrucomicrobiia</taxon>
        <taxon>Verrucomicrobiales</taxon>
        <taxon>Verrucomicrobiaceae</taxon>
        <taxon>Luteolibacter</taxon>
    </lineage>
</organism>
<evidence type="ECO:0000313" key="3">
    <source>
        <dbReference type="Proteomes" id="UP001207930"/>
    </source>
</evidence>
<dbReference type="PROSITE" id="PS51257">
    <property type="entry name" value="PROKAR_LIPOPROTEIN"/>
    <property type="match status" value="1"/>
</dbReference>
<sequence length="192" mass="21340">MRPPVLMKRSSAILFILAICSCSGTRFATTSSGQGQEFDVRSYKIREAPIRTRGHLSYDAKTEVLQIQPECGKLIHASIKLDNPSFKSGTSYDVDLLECSTIGHPDHPHRFIAIRIHEGEKLVHDSSVCDTHKASMARTVEVPVGAPGFPSNSKNNKNDGYFRAHDDPSLRHVVWVCPTCKKNTDRRITGKP</sequence>
<reference evidence="2 3" key="1">
    <citation type="submission" date="2022-10" db="EMBL/GenBank/DDBJ databases">
        <title>Luteolibacter flavescens strain MCCC 1K03193, whole genome shotgun sequencing project.</title>
        <authorList>
            <person name="Zhao G."/>
            <person name="Shen L."/>
        </authorList>
    </citation>
    <scope>NUCLEOTIDE SEQUENCE [LARGE SCALE GENOMIC DNA]</scope>
    <source>
        <strain evidence="2 3">MCCC 1K03193</strain>
    </source>
</reference>
<evidence type="ECO:0000313" key="2">
    <source>
        <dbReference type="EMBL" id="MCW1885643.1"/>
    </source>
</evidence>
<feature type="signal peptide" evidence="1">
    <location>
        <begin position="1"/>
        <end position="28"/>
    </location>
</feature>
<accession>A0ABT3FPX9</accession>
<name>A0ABT3FPX9_9BACT</name>
<evidence type="ECO:0008006" key="4">
    <source>
        <dbReference type="Google" id="ProtNLM"/>
    </source>
</evidence>
<proteinExistence type="predicted"/>
<dbReference type="Proteomes" id="UP001207930">
    <property type="component" value="Unassembled WGS sequence"/>
</dbReference>
<feature type="chain" id="PRO_5045645872" description="Secreted protein" evidence="1">
    <location>
        <begin position="29"/>
        <end position="192"/>
    </location>
</feature>